<dbReference type="InterPro" id="IPR000719">
    <property type="entry name" value="Prot_kinase_dom"/>
</dbReference>
<dbReference type="PROSITE" id="PS00108">
    <property type="entry name" value="PROTEIN_KINASE_ST"/>
    <property type="match status" value="1"/>
</dbReference>
<evidence type="ECO:0000256" key="9">
    <source>
        <dbReference type="SAM" id="MobiDB-lite"/>
    </source>
</evidence>
<dbReference type="GO" id="GO:0004674">
    <property type="term" value="F:protein serine/threonine kinase activity"/>
    <property type="evidence" value="ECO:0007669"/>
    <property type="project" value="UniProtKB-KW"/>
</dbReference>
<dbReference type="CDD" id="cd05122">
    <property type="entry name" value="PKc_STE"/>
    <property type="match status" value="1"/>
</dbReference>
<evidence type="ECO:0000256" key="1">
    <source>
        <dbReference type="ARBA" id="ARBA00008874"/>
    </source>
</evidence>
<keyword evidence="4" id="KW-0547">Nucleotide-binding</keyword>
<dbReference type="SMART" id="SM00220">
    <property type="entry name" value="S_TKc"/>
    <property type="match status" value="1"/>
</dbReference>
<dbReference type="PANTHER" id="PTHR48012:SF10">
    <property type="entry name" value="FI20177P1"/>
    <property type="match status" value="1"/>
</dbReference>
<feature type="region of interest" description="Disordered" evidence="9">
    <location>
        <begin position="411"/>
        <end position="472"/>
    </location>
</feature>
<keyword evidence="5" id="KW-0418">Kinase</keyword>
<comment type="catalytic activity">
    <reaction evidence="8">
        <text>L-seryl-[protein] + ATP = O-phospho-L-seryl-[protein] + ADP + H(+)</text>
        <dbReference type="Rhea" id="RHEA:17989"/>
        <dbReference type="Rhea" id="RHEA-COMP:9863"/>
        <dbReference type="Rhea" id="RHEA-COMP:11604"/>
        <dbReference type="ChEBI" id="CHEBI:15378"/>
        <dbReference type="ChEBI" id="CHEBI:29999"/>
        <dbReference type="ChEBI" id="CHEBI:30616"/>
        <dbReference type="ChEBI" id="CHEBI:83421"/>
        <dbReference type="ChEBI" id="CHEBI:456216"/>
        <dbReference type="EC" id="2.7.11.1"/>
    </reaction>
</comment>
<dbReference type="GO" id="GO:0005737">
    <property type="term" value="C:cytoplasm"/>
    <property type="evidence" value="ECO:0007669"/>
    <property type="project" value="TreeGrafter"/>
</dbReference>
<comment type="similarity">
    <text evidence="1">Belongs to the protein kinase superfamily. STE Ser/Thr protein kinase family. STE20 subfamily.</text>
</comment>
<dbReference type="SUPFAM" id="SSF56112">
    <property type="entry name" value="Protein kinase-like (PK-like)"/>
    <property type="match status" value="1"/>
</dbReference>
<name>A0A6B2L2W5_9EUKA</name>
<evidence type="ECO:0000256" key="3">
    <source>
        <dbReference type="ARBA" id="ARBA00022679"/>
    </source>
</evidence>
<reference evidence="11" key="1">
    <citation type="journal article" date="2020" name="J. Eukaryot. Microbiol.">
        <title>De novo Sequencing, Assembly and Annotation of the Transcriptome for the Free-Living Testate Amoeba Arcella intermedia.</title>
        <authorList>
            <person name="Ribeiro G.M."/>
            <person name="Porfirio-Sousa A.L."/>
            <person name="Maurer-Alcala X.X."/>
            <person name="Katz L.A."/>
            <person name="Lahr D.J.G."/>
        </authorList>
    </citation>
    <scope>NUCLEOTIDE SEQUENCE</scope>
</reference>
<dbReference type="EMBL" id="GIBP01002394">
    <property type="protein sequence ID" value="NDV31363.1"/>
    <property type="molecule type" value="Transcribed_RNA"/>
</dbReference>
<dbReference type="InterPro" id="IPR050629">
    <property type="entry name" value="STE20/SPS1-PAK"/>
</dbReference>
<accession>A0A6B2L2W5</accession>
<dbReference type="InterPro" id="IPR008271">
    <property type="entry name" value="Ser/Thr_kinase_AS"/>
</dbReference>
<feature type="compositionally biased region" description="Polar residues" evidence="9">
    <location>
        <begin position="411"/>
        <end position="422"/>
    </location>
</feature>
<organism evidence="11">
    <name type="scientific">Arcella intermedia</name>
    <dbReference type="NCBI Taxonomy" id="1963864"/>
    <lineage>
        <taxon>Eukaryota</taxon>
        <taxon>Amoebozoa</taxon>
        <taxon>Tubulinea</taxon>
        <taxon>Elardia</taxon>
        <taxon>Arcellinida</taxon>
        <taxon>Sphaerothecina</taxon>
        <taxon>Arcellidae</taxon>
        <taxon>Arcella</taxon>
    </lineage>
</organism>
<sequence>MKKMVNSTENFEGKYHLGYKIANGGFGAVYQAIKTSDMSVYAVKIIDLRKLVHGKLELLVNEIQVLKDSDHPNIIKFYDSFFKDSELYMVLSFCEAGSLSEVIQDLQKPFLEKQVTFICHEVLQALKYLHRRCIIHRDIKCANILLSADGSIKLGDFGGVCYMKNRKKRTSFVGTPFWMAPEVVRNYTYSKSPYDEKIDIWSLGITAIECVEGEPPLGSLDPMRALFVIPQIPSPTLESPQNYSPEFVHFVGECLHLEPESRPSAEGLLSLPVFKDVDHTALEGIASIVDTWFDWSWSEGCLYDEWNSKSSDTVQVDAEDESSISLQYPSYESVDFDDEEPSDTISTQNSQDQLETPQKSPVSFDGDNDSIAIRATEGIFDGEDIDYSKHLDSELQVPLPLFPNYRQKSSAQLTAPITTDDQPSPPRRDLSKSSSPTAKHSISLNLPKKSEVGVHSPRKSKRGALPKEIKEG</sequence>
<feature type="region of interest" description="Disordered" evidence="9">
    <location>
        <begin position="335"/>
        <end position="368"/>
    </location>
</feature>
<protein>
    <recommendedName>
        <fullName evidence="10">Protein kinase domain-containing protein</fullName>
    </recommendedName>
</protein>
<proteinExistence type="inferred from homology"/>
<dbReference type="InterPro" id="IPR011009">
    <property type="entry name" value="Kinase-like_dom_sf"/>
</dbReference>
<evidence type="ECO:0000256" key="7">
    <source>
        <dbReference type="ARBA" id="ARBA00047899"/>
    </source>
</evidence>
<evidence type="ECO:0000256" key="8">
    <source>
        <dbReference type="ARBA" id="ARBA00048679"/>
    </source>
</evidence>
<keyword evidence="3" id="KW-0808">Transferase</keyword>
<dbReference type="Pfam" id="PF00069">
    <property type="entry name" value="Pkinase"/>
    <property type="match status" value="1"/>
</dbReference>
<feature type="compositionally biased region" description="Polar residues" evidence="9">
    <location>
        <begin position="343"/>
        <end position="361"/>
    </location>
</feature>
<evidence type="ECO:0000259" key="10">
    <source>
        <dbReference type="PROSITE" id="PS50011"/>
    </source>
</evidence>
<dbReference type="GO" id="GO:0005524">
    <property type="term" value="F:ATP binding"/>
    <property type="evidence" value="ECO:0007669"/>
    <property type="project" value="UniProtKB-KW"/>
</dbReference>
<keyword evidence="6" id="KW-0067">ATP-binding</keyword>
<dbReference type="Gene3D" id="1.10.510.10">
    <property type="entry name" value="Transferase(Phosphotransferase) domain 1"/>
    <property type="match status" value="1"/>
</dbReference>
<dbReference type="PROSITE" id="PS50011">
    <property type="entry name" value="PROTEIN_KINASE_DOM"/>
    <property type="match status" value="1"/>
</dbReference>
<feature type="domain" description="Protein kinase" evidence="10">
    <location>
        <begin position="15"/>
        <end position="274"/>
    </location>
</feature>
<dbReference type="AlphaFoldDB" id="A0A6B2L2W5"/>
<evidence type="ECO:0000313" key="11">
    <source>
        <dbReference type="EMBL" id="NDV31363.1"/>
    </source>
</evidence>
<evidence type="ECO:0000256" key="4">
    <source>
        <dbReference type="ARBA" id="ARBA00022741"/>
    </source>
</evidence>
<evidence type="ECO:0000256" key="6">
    <source>
        <dbReference type="ARBA" id="ARBA00022840"/>
    </source>
</evidence>
<dbReference type="PANTHER" id="PTHR48012">
    <property type="entry name" value="STERILE20-LIKE KINASE, ISOFORM B-RELATED"/>
    <property type="match status" value="1"/>
</dbReference>
<evidence type="ECO:0000256" key="2">
    <source>
        <dbReference type="ARBA" id="ARBA00022527"/>
    </source>
</evidence>
<evidence type="ECO:0000256" key="5">
    <source>
        <dbReference type="ARBA" id="ARBA00022777"/>
    </source>
</evidence>
<feature type="compositionally biased region" description="Polar residues" evidence="9">
    <location>
        <begin position="432"/>
        <end position="444"/>
    </location>
</feature>
<comment type="catalytic activity">
    <reaction evidence="7">
        <text>L-threonyl-[protein] + ATP = O-phospho-L-threonyl-[protein] + ADP + H(+)</text>
        <dbReference type="Rhea" id="RHEA:46608"/>
        <dbReference type="Rhea" id="RHEA-COMP:11060"/>
        <dbReference type="Rhea" id="RHEA-COMP:11605"/>
        <dbReference type="ChEBI" id="CHEBI:15378"/>
        <dbReference type="ChEBI" id="CHEBI:30013"/>
        <dbReference type="ChEBI" id="CHEBI:30616"/>
        <dbReference type="ChEBI" id="CHEBI:61977"/>
        <dbReference type="ChEBI" id="CHEBI:456216"/>
        <dbReference type="EC" id="2.7.11.1"/>
    </reaction>
</comment>
<keyword evidence="2" id="KW-0723">Serine/threonine-protein kinase</keyword>